<gene>
    <name evidence="5" type="ORF">PBIL07802_LOCUS27571</name>
</gene>
<feature type="region of interest" description="Disordered" evidence="2">
    <location>
        <begin position="568"/>
        <end position="613"/>
    </location>
</feature>
<keyword evidence="1" id="KW-0175">Coiled coil</keyword>
<feature type="compositionally biased region" description="Acidic residues" evidence="2">
    <location>
        <begin position="568"/>
        <end position="580"/>
    </location>
</feature>
<organism evidence="5">
    <name type="scientific">Palpitomonas bilix</name>
    <dbReference type="NCBI Taxonomy" id="652834"/>
    <lineage>
        <taxon>Eukaryota</taxon>
        <taxon>Eukaryota incertae sedis</taxon>
    </lineage>
</organism>
<dbReference type="PANTHER" id="PTHR12482:SF62">
    <property type="entry name" value="LIPASE ROG1-RELATED"/>
    <property type="match status" value="1"/>
</dbReference>
<dbReference type="EMBL" id="HBIB01042070">
    <property type="protein sequence ID" value="CAE0265235.1"/>
    <property type="molecule type" value="Transcribed_RNA"/>
</dbReference>
<feature type="transmembrane region" description="Helical" evidence="3">
    <location>
        <begin position="97"/>
        <end position="117"/>
    </location>
</feature>
<feature type="compositionally biased region" description="Basic and acidic residues" evidence="2">
    <location>
        <begin position="202"/>
        <end position="220"/>
    </location>
</feature>
<proteinExistence type="predicted"/>
<feature type="region of interest" description="Disordered" evidence="2">
    <location>
        <begin position="380"/>
        <end position="411"/>
    </location>
</feature>
<dbReference type="InterPro" id="IPR007751">
    <property type="entry name" value="DUF676_lipase-like"/>
</dbReference>
<feature type="region of interest" description="Disordered" evidence="2">
    <location>
        <begin position="187"/>
        <end position="224"/>
    </location>
</feature>
<feature type="domain" description="DUF676" evidence="4">
    <location>
        <begin position="95"/>
        <end position="262"/>
    </location>
</feature>
<sequence length="613" mass="67834">MASCGENSDPVRVILLFPGFFGGPHETQWLDGFLFDYCRWDGKGDRVIYTFGDYRSYHSAAGVEKCAKMAWDEFWALLTEKDGEFACLKKSRRHLRFYLIGHSMGGLIAEVFVAFLLQAEDFLKSVGVLSVRVPSLITLQSPHGGLKVTERVSNSASLKGKVTSFFSSLLSSFSPFQTLGDMALKPSTPSSDFVPSSRKSKAQKEEERRRREEMERRGEGGKSPLLFELTSTSSRYQHALNKIENTVLFACIVGDTTVPYCSAAARRANPFLVSDEGRSILEEAMVDEEWDEFSLLECALPPSLSLPRFSRQGGSLFSTAYPSYCADEEESWQRRASVDEEEAFVKKVEDEREREEELRGDVEEVDAGIEGPIEVRRGRGYYRGAKGHGSAEDGDTSGSEKGRKQAAVESQADRIGLYRSEHGHEGPSVWSGGKVRDRGHHHLSVAVDDSTNSEGEEDAALSSPSLPIPWFRVAAFTHDWKKIAEKAAEEGDVNESEVDVPAEIESGMNSRKNIHLFSFCTKDRQIGGRKQDILLGKYVQPEVFLSASLPIFCLITACLLLHDKGSGEEEDMAEQGEEGEGVTGGEGSEEGSMEEIGKPIASKVDSTDWEWDG</sequence>
<dbReference type="InterPro" id="IPR029058">
    <property type="entry name" value="AB_hydrolase_fold"/>
</dbReference>
<reference evidence="5" key="1">
    <citation type="submission" date="2021-01" db="EMBL/GenBank/DDBJ databases">
        <authorList>
            <person name="Corre E."/>
            <person name="Pelletier E."/>
            <person name="Niang G."/>
            <person name="Scheremetjew M."/>
            <person name="Finn R."/>
            <person name="Kale V."/>
            <person name="Holt S."/>
            <person name="Cochrane G."/>
            <person name="Meng A."/>
            <person name="Brown T."/>
            <person name="Cohen L."/>
        </authorList>
    </citation>
    <scope>NUCLEOTIDE SEQUENCE</scope>
    <source>
        <strain evidence="5">NIES-2562</strain>
    </source>
</reference>
<evidence type="ECO:0000256" key="2">
    <source>
        <dbReference type="SAM" id="MobiDB-lite"/>
    </source>
</evidence>
<dbReference type="AlphaFoldDB" id="A0A7S3GG85"/>
<evidence type="ECO:0000256" key="3">
    <source>
        <dbReference type="SAM" id="Phobius"/>
    </source>
</evidence>
<keyword evidence="3" id="KW-1133">Transmembrane helix</keyword>
<keyword evidence="3" id="KW-0472">Membrane</keyword>
<evidence type="ECO:0000313" key="5">
    <source>
        <dbReference type="EMBL" id="CAE0265235.1"/>
    </source>
</evidence>
<dbReference type="PANTHER" id="PTHR12482">
    <property type="entry name" value="LIPASE ROG1-RELATED-RELATED"/>
    <property type="match status" value="1"/>
</dbReference>
<name>A0A7S3GG85_9EUKA</name>
<dbReference type="Pfam" id="PF05057">
    <property type="entry name" value="DUF676"/>
    <property type="match status" value="1"/>
</dbReference>
<dbReference type="InterPro" id="IPR044294">
    <property type="entry name" value="Lipase-like"/>
</dbReference>
<dbReference type="Gene3D" id="3.40.50.1820">
    <property type="entry name" value="alpha/beta hydrolase"/>
    <property type="match status" value="1"/>
</dbReference>
<keyword evidence="3" id="KW-0812">Transmembrane</keyword>
<protein>
    <recommendedName>
        <fullName evidence="4">DUF676 domain-containing protein</fullName>
    </recommendedName>
</protein>
<evidence type="ECO:0000256" key="1">
    <source>
        <dbReference type="SAM" id="Coils"/>
    </source>
</evidence>
<accession>A0A7S3GG85</accession>
<feature type="coiled-coil region" evidence="1">
    <location>
        <begin position="338"/>
        <end position="365"/>
    </location>
</feature>
<evidence type="ECO:0000259" key="4">
    <source>
        <dbReference type="Pfam" id="PF05057"/>
    </source>
</evidence>
<dbReference type="SUPFAM" id="SSF53474">
    <property type="entry name" value="alpha/beta-Hydrolases"/>
    <property type="match status" value="1"/>
</dbReference>
<feature type="region of interest" description="Disordered" evidence="2">
    <location>
        <begin position="418"/>
        <end position="437"/>
    </location>
</feature>